<dbReference type="AlphaFoldDB" id="A0A1A3KI66"/>
<dbReference type="RefSeq" id="WP_065140537.1">
    <property type="nucleotide sequence ID" value="NZ_LZLM01000081.1"/>
</dbReference>
<dbReference type="Proteomes" id="UP000093925">
    <property type="component" value="Unassembled WGS sequence"/>
</dbReference>
<feature type="domain" description="PE" evidence="1">
    <location>
        <begin position="4"/>
        <end position="92"/>
    </location>
</feature>
<dbReference type="InterPro" id="IPR038332">
    <property type="entry name" value="PPE_sf"/>
</dbReference>
<comment type="caution">
    <text evidence="3">The sequence shown here is derived from an EMBL/GenBank/DDBJ whole genome shotgun (WGS) entry which is preliminary data.</text>
</comment>
<dbReference type="InterPro" id="IPR013228">
    <property type="entry name" value="PE-PPE_C"/>
</dbReference>
<dbReference type="SUPFAM" id="SSF140459">
    <property type="entry name" value="PE/PPE dimer-like"/>
    <property type="match status" value="1"/>
</dbReference>
<proteinExistence type="predicted"/>
<evidence type="ECO:0000313" key="4">
    <source>
        <dbReference type="Proteomes" id="UP000093925"/>
    </source>
</evidence>
<accession>A0A1A3KI66</accession>
<dbReference type="Pfam" id="PF00934">
    <property type="entry name" value="PE"/>
    <property type="match status" value="1"/>
</dbReference>
<evidence type="ECO:0000259" key="2">
    <source>
        <dbReference type="Pfam" id="PF08237"/>
    </source>
</evidence>
<dbReference type="Gene3D" id="1.10.287.850">
    <property type="entry name" value="HP0062-like domain"/>
    <property type="match status" value="1"/>
</dbReference>
<evidence type="ECO:0008006" key="5">
    <source>
        <dbReference type="Google" id="ProtNLM"/>
    </source>
</evidence>
<dbReference type="InterPro" id="IPR000084">
    <property type="entry name" value="PE-PGRS_N"/>
</dbReference>
<dbReference type="Pfam" id="PF08237">
    <property type="entry name" value="PE-PPE"/>
    <property type="match status" value="1"/>
</dbReference>
<evidence type="ECO:0000313" key="3">
    <source>
        <dbReference type="EMBL" id="OBJ84715.1"/>
    </source>
</evidence>
<feature type="domain" description="PE-PPE" evidence="2">
    <location>
        <begin position="166"/>
        <end position="387"/>
    </location>
</feature>
<reference evidence="3 4" key="1">
    <citation type="submission" date="2016-06" db="EMBL/GenBank/DDBJ databases">
        <authorList>
            <person name="Kjaerup R.B."/>
            <person name="Dalgaard T.S."/>
            <person name="Juul-Madsen H.R."/>
        </authorList>
    </citation>
    <scope>NUCLEOTIDE SEQUENCE [LARGE SCALE GENOMIC DNA]</scope>
    <source>
        <strain evidence="3 4">1276495.2</strain>
    </source>
</reference>
<organism evidence="3 4">
    <name type="scientific">Mycobacterium asiaticum</name>
    <dbReference type="NCBI Taxonomy" id="1790"/>
    <lineage>
        <taxon>Bacteria</taxon>
        <taxon>Bacillati</taxon>
        <taxon>Actinomycetota</taxon>
        <taxon>Actinomycetes</taxon>
        <taxon>Mycobacteriales</taxon>
        <taxon>Mycobacteriaceae</taxon>
        <taxon>Mycobacterium</taxon>
    </lineage>
</organism>
<protein>
    <recommendedName>
        <fullName evidence="5">PE family protein</fullName>
    </recommendedName>
</protein>
<gene>
    <name evidence="3" type="ORF">A5640_15130</name>
</gene>
<sequence>MSYVVTAPDLLACAASDLSALGTAVDAANRVAAHSVTSLLTAGADEVSSRIADLFSAHGRDYQAVSAQAARYGERLVRTLAANADAYLGAEIFNAAQPPQPPLPAAGVRLTVPGAGPLYAPRLLTELPILGQIALQGVSAPWSVSVLQAYGLLNPMIGENWFPASLAEVVGYPASMGILSGSPLAPTVNQAVAMGRLTLDQMITSAVAGSGGAPVQIAGLSMGSIVVNRELAYLATSPTAPPPGALQFALFSSPELGLAATYLPTGMTVPLIGYTVQPLAASQYNVSVVFGQYDFFANPPDRPWNLPAVVNSLFGTLYQHNATSVAAMSNAVELSSVTNSLGGTVTTYMIPSPTLPMLLPLVQLGVPPPIVKGLNAVLQPIVNAGYSSLAPGAGPYFSGGSLVGWPNT</sequence>
<evidence type="ECO:0000259" key="1">
    <source>
        <dbReference type="Pfam" id="PF00934"/>
    </source>
</evidence>
<dbReference type="EMBL" id="LZLM01000081">
    <property type="protein sequence ID" value="OBJ84715.1"/>
    <property type="molecule type" value="Genomic_DNA"/>
</dbReference>
<name>A0A1A3KI66_MYCAS</name>